<keyword evidence="2" id="KW-0521">NADP</keyword>
<evidence type="ECO:0000256" key="2">
    <source>
        <dbReference type="ARBA" id="ARBA00022857"/>
    </source>
</evidence>
<comment type="similarity">
    <text evidence="1">Belongs to the short-chain dehydrogenases/reductases (SDR) family.</text>
</comment>
<dbReference type="Gene3D" id="3.30.1050.10">
    <property type="entry name" value="SCP2 sterol-binding domain"/>
    <property type="match status" value="1"/>
</dbReference>
<sequence>MTHSQPKTVRAFFDTLAGKLDPEAAEGLDVVYQFDLHGADGGQYLVQIRDGACQVSEGTHPDPNVTLAMSGEDCLRVLNGQVSGTMIAMTGRLRISGDMGLAMQLASLFPSLRP</sequence>
<comment type="caution">
    <text evidence="5">The sequence shown here is derived from an EMBL/GenBank/DDBJ whole genome shotgun (WGS) entry which is preliminary data.</text>
</comment>
<dbReference type="PANTHER" id="PTHR42808:SF3">
    <property type="entry name" value="HYDROXYSTEROID DEHYDROGENASE-LIKE PROTEIN 2"/>
    <property type="match status" value="1"/>
</dbReference>
<dbReference type="Pfam" id="PF02036">
    <property type="entry name" value="SCP2"/>
    <property type="match status" value="1"/>
</dbReference>
<keyword evidence="6" id="KW-1185">Reference proteome</keyword>
<dbReference type="Proteomes" id="UP000675880">
    <property type="component" value="Unassembled WGS sequence"/>
</dbReference>
<evidence type="ECO:0000259" key="4">
    <source>
        <dbReference type="Pfam" id="PF02036"/>
    </source>
</evidence>
<evidence type="ECO:0000256" key="1">
    <source>
        <dbReference type="ARBA" id="ARBA00006484"/>
    </source>
</evidence>
<dbReference type="InterPro" id="IPR003033">
    <property type="entry name" value="SCP2_sterol-bd_dom"/>
</dbReference>
<evidence type="ECO:0000256" key="3">
    <source>
        <dbReference type="ARBA" id="ARBA00023002"/>
    </source>
</evidence>
<dbReference type="EMBL" id="CAJNBJ010000001">
    <property type="protein sequence ID" value="CAE6698577.1"/>
    <property type="molecule type" value="Genomic_DNA"/>
</dbReference>
<dbReference type="RefSeq" id="WP_213040460.1">
    <property type="nucleotide sequence ID" value="NZ_CAJNBJ010000001.1"/>
</dbReference>
<dbReference type="InterPro" id="IPR036527">
    <property type="entry name" value="SCP2_sterol-bd_dom_sf"/>
</dbReference>
<name>A0ABM8QI48_9BACT</name>
<dbReference type="SUPFAM" id="SSF55718">
    <property type="entry name" value="SCP-like"/>
    <property type="match status" value="1"/>
</dbReference>
<dbReference type="PANTHER" id="PTHR42808">
    <property type="entry name" value="HYDROXYSTEROID DEHYDROGENASE-LIKE PROTEIN 2"/>
    <property type="match status" value="1"/>
</dbReference>
<keyword evidence="3" id="KW-0560">Oxidoreductase</keyword>
<dbReference type="InterPro" id="IPR051935">
    <property type="entry name" value="HSDL2"/>
</dbReference>
<gene>
    <name evidence="5" type="ORF">NSPZN2_10595</name>
</gene>
<protein>
    <submittedName>
        <fullName evidence="5">SCP-2 family sterol carrier protein</fullName>
    </submittedName>
</protein>
<feature type="domain" description="SCP2" evidence="4">
    <location>
        <begin position="21"/>
        <end position="109"/>
    </location>
</feature>
<accession>A0ABM8QI48</accession>
<reference evidence="5 6" key="1">
    <citation type="submission" date="2021-02" db="EMBL/GenBank/DDBJ databases">
        <authorList>
            <person name="Han P."/>
        </authorList>
    </citation>
    <scope>NUCLEOTIDE SEQUENCE [LARGE SCALE GENOMIC DNA]</scope>
    <source>
        <strain evidence="5">Candidatus Nitrospira sp. ZN2</strain>
    </source>
</reference>
<evidence type="ECO:0000313" key="6">
    <source>
        <dbReference type="Proteomes" id="UP000675880"/>
    </source>
</evidence>
<organism evidence="5 6">
    <name type="scientific">Nitrospira defluvii</name>
    <dbReference type="NCBI Taxonomy" id="330214"/>
    <lineage>
        <taxon>Bacteria</taxon>
        <taxon>Pseudomonadati</taxon>
        <taxon>Nitrospirota</taxon>
        <taxon>Nitrospiria</taxon>
        <taxon>Nitrospirales</taxon>
        <taxon>Nitrospiraceae</taxon>
        <taxon>Nitrospira</taxon>
    </lineage>
</organism>
<proteinExistence type="inferred from homology"/>
<evidence type="ECO:0000313" key="5">
    <source>
        <dbReference type="EMBL" id="CAE6698577.1"/>
    </source>
</evidence>